<dbReference type="Proteomes" id="UP000000557">
    <property type="component" value="Chromosome"/>
</dbReference>
<dbReference type="KEGG" id="gvi:glr1710"/>
<reference evidence="1 2" key="2">
    <citation type="journal article" date="2003" name="DNA Res.">
        <title>Complete genome structure of Gloeobacter violaceus PCC 7421, a cyanobacterium that lacks thylakoids (supplement).</title>
        <authorList>
            <person name="Nakamura Y."/>
            <person name="Kaneko T."/>
            <person name="Sato S."/>
            <person name="Mimuro M."/>
            <person name="Miyashita H."/>
            <person name="Tsuchiya T."/>
            <person name="Sasamoto S."/>
            <person name="Watanabe A."/>
            <person name="Kawashima K."/>
            <person name="Kishida Y."/>
            <person name="Kiyokawa C."/>
            <person name="Kohara M."/>
            <person name="Matsumoto M."/>
            <person name="Matsuno A."/>
            <person name="Nakazaki N."/>
            <person name="Shimpo S."/>
            <person name="Takeuchi C."/>
            <person name="Yamada M."/>
            <person name="Tabata S."/>
        </authorList>
    </citation>
    <scope>NUCLEOTIDE SEQUENCE [LARGE SCALE GENOMIC DNA]</scope>
    <source>
        <strain evidence="2">ATCC 29082 / PCC 7421</strain>
    </source>
</reference>
<protein>
    <submittedName>
        <fullName evidence="1">Glr1710 protein</fullName>
    </submittedName>
</protein>
<dbReference type="OrthoDB" id="490499at2"/>
<dbReference type="InParanoid" id="Q7NJX1"/>
<reference evidence="1 2" key="1">
    <citation type="journal article" date="2003" name="DNA Res.">
        <title>Complete genome structure of Gloeobacter violaceus PCC 7421, a cyanobacterium that lacks thylakoids.</title>
        <authorList>
            <person name="Nakamura Y."/>
            <person name="Kaneko T."/>
            <person name="Sato S."/>
            <person name="Mimuro M."/>
            <person name="Miyashita H."/>
            <person name="Tsuchiya T."/>
            <person name="Sasamoto S."/>
            <person name="Watanabe A."/>
            <person name="Kawashima K."/>
            <person name="Kishida Y."/>
            <person name="Kiyokawa C."/>
            <person name="Kohara M."/>
            <person name="Matsumoto M."/>
            <person name="Matsuno A."/>
            <person name="Nakazaki N."/>
            <person name="Shimpo S."/>
            <person name="Takeuchi C."/>
            <person name="Yamada M."/>
            <person name="Tabata S."/>
        </authorList>
    </citation>
    <scope>NUCLEOTIDE SEQUENCE [LARGE SCALE GENOMIC DNA]</scope>
    <source>
        <strain evidence="2">ATCC 29082 / PCC 7421</strain>
    </source>
</reference>
<accession>Q7NJX1</accession>
<dbReference type="HOGENOM" id="CLU_949331_0_0_3"/>
<dbReference type="AlphaFoldDB" id="Q7NJX1"/>
<dbReference type="RefSeq" id="WP_011141709.1">
    <property type="nucleotide sequence ID" value="NC_005125.1"/>
</dbReference>
<dbReference type="eggNOG" id="ENOG5033URS">
    <property type="taxonomic scope" value="Bacteria"/>
</dbReference>
<sequence length="315" mass="35173">MDYGPDALSQVDLGMSNRNASSYFELPLKFDRRKILFGGAAILLVGCGASISEYQQFAQAGTAYAAALDKLLEATGAILLDASSERLLANDTNSDVQEDTKRYDRITDLDERWLVLLRRMRSHTSLLKRYFDTLYELATSDAPAKAQAAAAKIGTELANLGVLFRTAPPTAGQVFGKVGEIVIKAQIRGALRAELETREKTIRSEMKIQEELLKFLEIKLTEDLKQVQSIKSDRYLRTPYIALQPVEKSEGWVEKRKEIRLITFRIDELDKAQKAASSLLEAFEALLQNDLTPARAAELLADIEAFLKLTQRLNA</sequence>
<proteinExistence type="predicted"/>
<evidence type="ECO:0000313" key="2">
    <source>
        <dbReference type="Proteomes" id="UP000000557"/>
    </source>
</evidence>
<evidence type="ECO:0000313" key="1">
    <source>
        <dbReference type="EMBL" id="BAC89651.1"/>
    </source>
</evidence>
<gene>
    <name evidence="1" type="ordered locus">glr1710</name>
</gene>
<name>Q7NJX1_GLOVI</name>
<dbReference type="EnsemblBacteria" id="BAC89651">
    <property type="protein sequence ID" value="BAC89651"/>
    <property type="gene ID" value="BAC89651"/>
</dbReference>
<organism evidence="1 2">
    <name type="scientific">Gloeobacter violaceus (strain ATCC 29082 / PCC 7421)</name>
    <dbReference type="NCBI Taxonomy" id="251221"/>
    <lineage>
        <taxon>Bacteria</taxon>
        <taxon>Bacillati</taxon>
        <taxon>Cyanobacteriota</taxon>
        <taxon>Cyanophyceae</taxon>
        <taxon>Gloeobacterales</taxon>
        <taxon>Gloeobacteraceae</taxon>
        <taxon>Gloeobacter</taxon>
    </lineage>
</organism>
<dbReference type="EMBL" id="BA000045">
    <property type="protein sequence ID" value="BAC89651.1"/>
    <property type="molecule type" value="Genomic_DNA"/>
</dbReference>
<keyword evidence="2" id="KW-1185">Reference proteome</keyword>